<dbReference type="InterPro" id="IPR004701">
    <property type="entry name" value="PTS_EIIA_man-typ"/>
</dbReference>
<evidence type="ECO:0000313" key="5">
    <source>
        <dbReference type="Proteomes" id="UP000051984"/>
    </source>
</evidence>
<evidence type="ECO:0000313" key="4">
    <source>
        <dbReference type="EMBL" id="KRK11634.1"/>
    </source>
</evidence>
<dbReference type="SUPFAM" id="SSF53062">
    <property type="entry name" value="PTS system fructose IIA component-like"/>
    <property type="match status" value="1"/>
</dbReference>
<gene>
    <name evidence="4" type="ORF">FD51_GL001066</name>
</gene>
<reference evidence="4 5" key="1">
    <citation type="journal article" date="2015" name="Genome Announc.">
        <title>Expanding the biotechnology potential of lactobacilli through comparative genomics of 213 strains and associated genera.</title>
        <authorList>
            <person name="Sun Z."/>
            <person name="Harris H.M."/>
            <person name="McCann A."/>
            <person name="Guo C."/>
            <person name="Argimon S."/>
            <person name="Zhang W."/>
            <person name="Yang X."/>
            <person name="Jeffery I.B."/>
            <person name="Cooney J.C."/>
            <person name="Kagawa T.F."/>
            <person name="Liu W."/>
            <person name="Song Y."/>
            <person name="Salvetti E."/>
            <person name="Wrobel A."/>
            <person name="Rasinkangas P."/>
            <person name="Parkhill J."/>
            <person name="Rea M.C."/>
            <person name="O'Sullivan O."/>
            <person name="Ritari J."/>
            <person name="Douillard F.P."/>
            <person name="Paul Ross R."/>
            <person name="Yang R."/>
            <person name="Briner A.E."/>
            <person name="Felis G.E."/>
            <person name="de Vos W.M."/>
            <person name="Barrangou R."/>
            <person name="Klaenhammer T.R."/>
            <person name="Caufield P.W."/>
            <person name="Cui Y."/>
            <person name="Zhang H."/>
            <person name="O'Toole P.W."/>
        </authorList>
    </citation>
    <scope>NUCLEOTIDE SEQUENCE [LARGE SCALE GENOMIC DNA]</scope>
    <source>
        <strain evidence="4 5">DSM 20178</strain>
    </source>
</reference>
<organism evidence="4 5">
    <name type="scientific">Lacticaseibacillus zeae DSM 20178 = KCTC 3804</name>
    <dbReference type="NCBI Taxonomy" id="1423816"/>
    <lineage>
        <taxon>Bacteria</taxon>
        <taxon>Bacillati</taxon>
        <taxon>Bacillota</taxon>
        <taxon>Bacilli</taxon>
        <taxon>Lactobacillales</taxon>
        <taxon>Lactobacillaceae</taxon>
        <taxon>Lacticaseibacillus</taxon>
    </lineage>
</organism>
<name>A0A0R1EX45_LACZE</name>
<comment type="caution">
    <text evidence="4">The sequence shown here is derived from an EMBL/GenBank/DDBJ whole genome shotgun (WGS) entry which is preliminary data.</text>
</comment>
<protein>
    <submittedName>
        <fullName evidence="4">PTS system mannose-specific transporter subunit IIA</fullName>
    </submittedName>
</protein>
<dbReference type="Proteomes" id="UP000051984">
    <property type="component" value="Unassembled WGS sequence"/>
</dbReference>
<dbReference type="InterPro" id="IPR036662">
    <property type="entry name" value="PTS_EIIA_man-typ_sf"/>
</dbReference>
<sequence>MATAVLEMSMAKNGGFEHMNYAMAVVGHGRYPEGVLSALKLLIGTTDGMTAFNLDETTTHEQFEQRLKNFLDENDHALVFADMTGGAPHQIVARLMLEQNRPHQYIISSAPLNLILDLYAKNMGGFDDASVDETLRHTVTLSKDLIEILPDRMKTNSDEVPVPDIKHDDEGDGI</sequence>
<dbReference type="Gene3D" id="3.40.50.510">
    <property type="entry name" value="Phosphotransferase system, mannose-type IIA component"/>
    <property type="match status" value="1"/>
</dbReference>
<dbReference type="PANTHER" id="PTHR33799:SF1">
    <property type="entry name" value="PTS SYSTEM MANNOSE-SPECIFIC EIIAB COMPONENT-RELATED"/>
    <property type="match status" value="1"/>
</dbReference>
<feature type="compositionally biased region" description="Basic and acidic residues" evidence="2">
    <location>
        <begin position="164"/>
        <end position="174"/>
    </location>
</feature>
<dbReference type="GO" id="GO:0009401">
    <property type="term" value="P:phosphoenolpyruvate-dependent sugar phosphotransferase system"/>
    <property type="evidence" value="ECO:0007669"/>
    <property type="project" value="InterPro"/>
</dbReference>
<dbReference type="Pfam" id="PF03610">
    <property type="entry name" value="EIIA-man"/>
    <property type="match status" value="1"/>
</dbReference>
<dbReference type="PATRIC" id="fig|1423816.3.peg.1100"/>
<accession>A0A0R1EX45</accession>
<dbReference type="GO" id="GO:0016020">
    <property type="term" value="C:membrane"/>
    <property type="evidence" value="ECO:0007669"/>
    <property type="project" value="InterPro"/>
</dbReference>
<feature type="region of interest" description="Disordered" evidence="2">
    <location>
        <begin position="155"/>
        <end position="174"/>
    </location>
</feature>
<evidence type="ECO:0000256" key="2">
    <source>
        <dbReference type="SAM" id="MobiDB-lite"/>
    </source>
</evidence>
<dbReference type="EMBL" id="AZCT01000016">
    <property type="protein sequence ID" value="KRK11634.1"/>
    <property type="molecule type" value="Genomic_DNA"/>
</dbReference>
<evidence type="ECO:0000259" key="3">
    <source>
        <dbReference type="PROSITE" id="PS51096"/>
    </source>
</evidence>
<proteinExistence type="predicted"/>
<dbReference type="PANTHER" id="PTHR33799">
    <property type="entry name" value="PTS PERMEASE-RELATED-RELATED"/>
    <property type="match status" value="1"/>
</dbReference>
<dbReference type="AlphaFoldDB" id="A0A0R1EX45"/>
<dbReference type="GO" id="GO:0016740">
    <property type="term" value="F:transferase activity"/>
    <property type="evidence" value="ECO:0007669"/>
    <property type="project" value="UniProtKB-KW"/>
</dbReference>
<feature type="domain" description="PTS EIIA type-4" evidence="3">
    <location>
        <begin position="20"/>
        <end position="146"/>
    </location>
</feature>
<dbReference type="PROSITE" id="PS51096">
    <property type="entry name" value="PTS_EIIA_TYPE_4"/>
    <property type="match status" value="1"/>
</dbReference>
<dbReference type="eggNOG" id="COG2893">
    <property type="taxonomic scope" value="Bacteria"/>
</dbReference>
<dbReference type="InterPro" id="IPR051471">
    <property type="entry name" value="Bacterial_PTS_sugar_comp"/>
</dbReference>
<keyword evidence="1" id="KW-0808">Transferase</keyword>
<evidence type="ECO:0000256" key="1">
    <source>
        <dbReference type="ARBA" id="ARBA00022679"/>
    </source>
</evidence>